<feature type="compositionally biased region" description="Acidic residues" evidence="2">
    <location>
        <begin position="407"/>
        <end position="417"/>
    </location>
</feature>
<name>A0A8J3X0Y0_9ACTN</name>
<organism evidence="4 5">
    <name type="scientific">Planosporangium mesophilum</name>
    <dbReference type="NCBI Taxonomy" id="689768"/>
    <lineage>
        <taxon>Bacteria</taxon>
        <taxon>Bacillati</taxon>
        <taxon>Actinomycetota</taxon>
        <taxon>Actinomycetes</taxon>
        <taxon>Micromonosporales</taxon>
        <taxon>Micromonosporaceae</taxon>
        <taxon>Planosporangium</taxon>
    </lineage>
</organism>
<evidence type="ECO:0000313" key="5">
    <source>
        <dbReference type="Proteomes" id="UP000599074"/>
    </source>
</evidence>
<evidence type="ECO:0000256" key="1">
    <source>
        <dbReference type="ARBA" id="ARBA00022723"/>
    </source>
</evidence>
<keyword evidence="5" id="KW-1185">Reference proteome</keyword>
<proteinExistence type="predicted"/>
<feature type="region of interest" description="Disordered" evidence="2">
    <location>
        <begin position="167"/>
        <end position="322"/>
    </location>
</feature>
<reference evidence="4" key="1">
    <citation type="submission" date="2021-01" db="EMBL/GenBank/DDBJ databases">
        <title>Whole genome shotgun sequence of Planosporangium mesophilum NBRC 109066.</title>
        <authorList>
            <person name="Komaki H."/>
            <person name="Tamura T."/>
        </authorList>
    </citation>
    <scope>NUCLEOTIDE SEQUENCE</scope>
    <source>
        <strain evidence="4">NBRC 109066</strain>
    </source>
</reference>
<accession>A0A8J3X0Y0</accession>
<dbReference type="GO" id="GO:0046491">
    <property type="term" value="P:L-methylmalonyl-CoA metabolic process"/>
    <property type="evidence" value="ECO:0007669"/>
    <property type="project" value="TreeGrafter"/>
</dbReference>
<dbReference type="InterPro" id="IPR051785">
    <property type="entry name" value="MMCE/EMCE_epimerase"/>
</dbReference>
<evidence type="ECO:0000259" key="3">
    <source>
        <dbReference type="PROSITE" id="PS51819"/>
    </source>
</evidence>
<dbReference type="Pfam" id="PF00903">
    <property type="entry name" value="Glyoxalase"/>
    <property type="match status" value="1"/>
</dbReference>
<dbReference type="EMBL" id="BOON01000021">
    <property type="protein sequence ID" value="GII22804.1"/>
    <property type="molecule type" value="Genomic_DNA"/>
</dbReference>
<dbReference type="PROSITE" id="PS51257">
    <property type="entry name" value="PROKAR_LIPOPROTEIN"/>
    <property type="match status" value="1"/>
</dbReference>
<dbReference type="AlphaFoldDB" id="A0A8J3X0Y0"/>
<feature type="compositionally biased region" description="Low complexity" evidence="2">
    <location>
        <begin position="361"/>
        <end position="390"/>
    </location>
</feature>
<dbReference type="PANTHER" id="PTHR43048:SF4">
    <property type="entry name" value="RING-CLEAVING DIOXYGENASE-RELATED"/>
    <property type="match status" value="1"/>
</dbReference>
<feature type="compositionally biased region" description="Low complexity" evidence="2">
    <location>
        <begin position="243"/>
        <end position="260"/>
    </location>
</feature>
<dbReference type="PANTHER" id="PTHR43048">
    <property type="entry name" value="METHYLMALONYL-COA EPIMERASE"/>
    <property type="match status" value="1"/>
</dbReference>
<sequence>MANASRWSLSARQGFLVCGSVVAGLFMLSCGAGMSNIPVAALGVAVGLLGPAVITLSSIRANRPDVFGSAHVNQSSPPPATGFTGRADLHLVVNAQGIRNAVVRIRDARVPVSKWPDIGSNLPVLIPNGNPRRLQILWDQVRAHHDLAMDDVSYSPYVEEEYVDEGASYPEYSPTTDPTAETVVDEPPARVVPQRSRSEWARPDQEHRTETTPTDEIPVVTPPAPVTPEAPASPAPASPAPASPASGTAPGTEAVATAAPARRRPSPRPRPRTAPPDSVEAVVPMPTPASETVVPVVPPVVPPADEPRKTRSEVVEAKSAVPASVERMDPVVPAGGLFVGSVEQDAPAGAAAPADRPEPAAPAEAPEPAAPAEAPEPAAPSEAPAATAVPSDTEPATPARGAPEAEVPAETEAEDTATESGTAGPNTVEFTLAPIPLPRRVPGSSGHRPADDEPDAAGPVQPEPAGRAGTNRPKAPPYLASYLADEPEDAKQRLGGVHNVSVTVIVSDLRRSLAFYRDVLNLTQIDGGMGSAILVGGNARILLRQVADTRPVDRRVLHVNLEVDDVHEHYERLSREGVEFIHPPRVISQGEQLEQWAAMLRDPDGHAVNLTRWEIRS</sequence>
<evidence type="ECO:0000256" key="2">
    <source>
        <dbReference type="SAM" id="MobiDB-lite"/>
    </source>
</evidence>
<evidence type="ECO:0000313" key="4">
    <source>
        <dbReference type="EMBL" id="GII22804.1"/>
    </source>
</evidence>
<feature type="compositionally biased region" description="Basic and acidic residues" evidence="2">
    <location>
        <begin position="196"/>
        <end position="210"/>
    </location>
</feature>
<dbReference type="Gene3D" id="3.10.180.10">
    <property type="entry name" value="2,3-Dihydroxybiphenyl 1,2-Dioxygenase, domain 1"/>
    <property type="match status" value="1"/>
</dbReference>
<dbReference type="InterPro" id="IPR004360">
    <property type="entry name" value="Glyas_Fos-R_dOase_dom"/>
</dbReference>
<feature type="compositionally biased region" description="Basic residues" evidence="2">
    <location>
        <begin position="261"/>
        <end position="271"/>
    </location>
</feature>
<dbReference type="SUPFAM" id="SSF54593">
    <property type="entry name" value="Glyoxalase/Bleomycin resistance protein/Dihydroxybiphenyl dioxygenase"/>
    <property type="match status" value="1"/>
</dbReference>
<dbReference type="PRINTS" id="PR01217">
    <property type="entry name" value="PRICHEXTENSN"/>
</dbReference>
<protein>
    <recommendedName>
        <fullName evidence="3">VOC domain-containing protein</fullName>
    </recommendedName>
</protein>
<dbReference type="GO" id="GO:0004493">
    <property type="term" value="F:methylmalonyl-CoA epimerase activity"/>
    <property type="evidence" value="ECO:0007669"/>
    <property type="project" value="TreeGrafter"/>
</dbReference>
<dbReference type="PROSITE" id="PS51819">
    <property type="entry name" value="VOC"/>
    <property type="match status" value="1"/>
</dbReference>
<keyword evidence="1" id="KW-0479">Metal-binding</keyword>
<feature type="domain" description="VOC" evidence="3">
    <location>
        <begin position="496"/>
        <end position="613"/>
    </location>
</feature>
<feature type="compositionally biased region" description="Basic and acidic residues" evidence="2">
    <location>
        <begin position="305"/>
        <end position="316"/>
    </location>
</feature>
<dbReference type="InterPro" id="IPR029068">
    <property type="entry name" value="Glyas_Bleomycin-R_OHBP_Dase"/>
</dbReference>
<gene>
    <name evidence="4" type="ORF">Pme01_24010</name>
</gene>
<feature type="compositionally biased region" description="Pro residues" evidence="2">
    <location>
        <begin position="220"/>
        <end position="242"/>
    </location>
</feature>
<dbReference type="GO" id="GO:0046872">
    <property type="term" value="F:metal ion binding"/>
    <property type="evidence" value="ECO:0007669"/>
    <property type="project" value="UniProtKB-KW"/>
</dbReference>
<comment type="caution">
    <text evidence="4">The sequence shown here is derived from an EMBL/GenBank/DDBJ whole genome shotgun (WGS) entry which is preliminary data.</text>
</comment>
<feature type="region of interest" description="Disordered" evidence="2">
    <location>
        <begin position="343"/>
        <end position="478"/>
    </location>
</feature>
<dbReference type="Proteomes" id="UP000599074">
    <property type="component" value="Unassembled WGS sequence"/>
</dbReference>
<dbReference type="InterPro" id="IPR037523">
    <property type="entry name" value="VOC_core"/>
</dbReference>